<dbReference type="Gene3D" id="3.40.50.300">
    <property type="entry name" value="P-loop containing nucleotide triphosphate hydrolases"/>
    <property type="match status" value="1"/>
</dbReference>
<feature type="binding site" evidence="8">
    <location>
        <begin position="9"/>
        <end position="17"/>
    </location>
    <ligand>
        <name>ATP</name>
        <dbReference type="ChEBI" id="CHEBI:30616"/>
    </ligand>
</feature>
<reference evidence="10 11" key="1">
    <citation type="submission" date="2019-12" db="EMBL/GenBank/DDBJ databases">
        <title>Genome sequenceing of Clostridium bovifaecis.</title>
        <authorList>
            <person name="Yao Y."/>
        </authorList>
    </citation>
    <scope>NUCLEOTIDE SEQUENCE [LARGE SCALE GENOMIC DNA]</scope>
    <source>
        <strain evidence="10 11">BXX</strain>
    </source>
</reference>
<dbReference type="AlphaFoldDB" id="A0A6I6EY12"/>
<evidence type="ECO:0000256" key="1">
    <source>
        <dbReference type="ARBA" id="ARBA00009427"/>
    </source>
</evidence>
<accession>A0A6I6EY12</accession>
<comment type="subcellular location">
    <subcellularLocation>
        <location evidence="8">Cytoplasm</location>
    </subcellularLocation>
</comment>
<keyword evidence="5 8" id="KW-0067">ATP-binding</keyword>
<dbReference type="HAMAP" id="MF_00238">
    <property type="entry name" value="Cytidyl_kinase_type1"/>
    <property type="match status" value="1"/>
</dbReference>
<evidence type="ECO:0000313" key="10">
    <source>
        <dbReference type="EMBL" id="QGU95181.1"/>
    </source>
</evidence>
<dbReference type="GO" id="GO:0036431">
    <property type="term" value="F:dCMP kinase activity"/>
    <property type="evidence" value="ECO:0007669"/>
    <property type="project" value="InterPro"/>
</dbReference>
<dbReference type="GO" id="GO:0005829">
    <property type="term" value="C:cytosol"/>
    <property type="evidence" value="ECO:0007669"/>
    <property type="project" value="TreeGrafter"/>
</dbReference>
<dbReference type="Proteomes" id="UP000422764">
    <property type="component" value="Chromosome"/>
</dbReference>
<evidence type="ECO:0000259" key="9">
    <source>
        <dbReference type="Pfam" id="PF02224"/>
    </source>
</evidence>
<comment type="catalytic activity">
    <reaction evidence="6 8">
        <text>dCMP + ATP = dCDP + ADP</text>
        <dbReference type="Rhea" id="RHEA:25094"/>
        <dbReference type="ChEBI" id="CHEBI:30616"/>
        <dbReference type="ChEBI" id="CHEBI:57566"/>
        <dbReference type="ChEBI" id="CHEBI:58593"/>
        <dbReference type="ChEBI" id="CHEBI:456216"/>
        <dbReference type="EC" id="2.7.4.25"/>
    </reaction>
</comment>
<evidence type="ECO:0000256" key="4">
    <source>
        <dbReference type="ARBA" id="ARBA00022777"/>
    </source>
</evidence>
<dbReference type="SUPFAM" id="SSF52540">
    <property type="entry name" value="P-loop containing nucleoside triphosphate hydrolases"/>
    <property type="match status" value="1"/>
</dbReference>
<evidence type="ECO:0000256" key="5">
    <source>
        <dbReference type="ARBA" id="ARBA00022840"/>
    </source>
</evidence>
<keyword evidence="2 8" id="KW-0808">Transferase</keyword>
<dbReference type="EMBL" id="CP046522">
    <property type="protein sequence ID" value="QGU95181.1"/>
    <property type="molecule type" value="Genomic_DNA"/>
</dbReference>
<comment type="similarity">
    <text evidence="1 8">Belongs to the cytidylate kinase family. Type 1 subfamily.</text>
</comment>
<evidence type="ECO:0000256" key="6">
    <source>
        <dbReference type="ARBA" id="ARBA00047615"/>
    </source>
</evidence>
<keyword evidence="4 8" id="KW-0418">Kinase</keyword>
<dbReference type="Pfam" id="PF02224">
    <property type="entry name" value="Cytidylate_kin"/>
    <property type="match status" value="1"/>
</dbReference>
<evidence type="ECO:0000256" key="8">
    <source>
        <dbReference type="HAMAP-Rule" id="MF_00238"/>
    </source>
</evidence>
<proteinExistence type="inferred from homology"/>
<dbReference type="CDD" id="cd02020">
    <property type="entry name" value="CMPK"/>
    <property type="match status" value="1"/>
</dbReference>
<keyword evidence="11" id="KW-1185">Reference proteome</keyword>
<dbReference type="InterPro" id="IPR027417">
    <property type="entry name" value="P-loop_NTPase"/>
</dbReference>
<dbReference type="PANTHER" id="PTHR21299:SF2">
    <property type="entry name" value="CYTIDYLATE KINASE"/>
    <property type="match status" value="1"/>
</dbReference>
<dbReference type="InterPro" id="IPR003136">
    <property type="entry name" value="Cytidylate_kin"/>
</dbReference>
<dbReference type="GO" id="GO:0006220">
    <property type="term" value="P:pyrimidine nucleotide metabolic process"/>
    <property type="evidence" value="ECO:0007669"/>
    <property type="project" value="UniProtKB-UniRule"/>
</dbReference>
<comment type="catalytic activity">
    <reaction evidence="7 8">
        <text>CMP + ATP = CDP + ADP</text>
        <dbReference type="Rhea" id="RHEA:11600"/>
        <dbReference type="ChEBI" id="CHEBI:30616"/>
        <dbReference type="ChEBI" id="CHEBI:58069"/>
        <dbReference type="ChEBI" id="CHEBI:60377"/>
        <dbReference type="ChEBI" id="CHEBI:456216"/>
        <dbReference type="EC" id="2.7.4.25"/>
    </reaction>
</comment>
<evidence type="ECO:0000256" key="3">
    <source>
        <dbReference type="ARBA" id="ARBA00022741"/>
    </source>
</evidence>
<evidence type="ECO:0000256" key="2">
    <source>
        <dbReference type="ARBA" id="ARBA00022679"/>
    </source>
</evidence>
<name>A0A6I6EY12_9CLOT</name>
<evidence type="ECO:0000313" key="11">
    <source>
        <dbReference type="Proteomes" id="UP000422764"/>
    </source>
</evidence>
<sequence>MKLSVAIDGPAGAGKSTIAKMVGDRFNLMYINTGSMYRAITLSALEKSISYEDVDGLCELMNDLDMEFQNDELILNGENINNKLTLPDISANVSNYAAVLEVREKLVHLQRKMSEKYNVIMDGRDIGTVVLKDAPFKFYLTASPEERANRRYNELQRKNIDVNYDKILEEIKKRDYIDSHREINPLTKAEDAIEIDTTSMTVDEVVNVISKHISSNLDRIIIKRGNDIQ</sequence>
<protein>
    <recommendedName>
        <fullName evidence="8">Cytidylate kinase</fullName>
        <shortName evidence="8">CK</shortName>
        <ecNumber evidence="8">2.7.4.25</ecNumber>
    </recommendedName>
    <alternativeName>
        <fullName evidence="8">Cytidine monophosphate kinase</fullName>
        <shortName evidence="8">CMP kinase</shortName>
    </alternativeName>
</protein>
<feature type="domain" description="Cytidylate kinase" evidence="9">
    <location>
        <begin position="5"/>
        <end position="213"/>
    </location>
</feature>
<dbReference type="NCBIfam" id="TIGR00017">
    <property type="entry name" value="cmk"/>
    <property type="match status" value="1"/>
</dbReference>
<dbReference type="GO" id="GO:0015949">
    <property type="term" value="P:nucleobase-containing small molecule interconversion"/>
    <property type="evidence" value="ECO:0007669"/>
    <property type="project" value="TreeGrafter"/>
</dbReference>
<gene>
    <name evidence="8" type="primary">cmk</name>
    <name evidence="10" type="ORF">GOM49_08830</name>
</gene>
<dbReference type="InterPro" id="IPR011994">
    <property type="entry name" value="Cytidylate_kinase_dom"/>
</dbReference>
<dbReference type="EC" id="2.7.4.25" evidence="8"/>
<dbReference type="PANTHER" id="PTHR21299">
    <property type="entry name" value="CYTIDYLATE KINASE/PANTOATE-BETA-ALANINE LIGASE"/>
    <property type="match status" value="1"/>
</dbReference>
<organism evidence="10 11">
    <name type="scientific">Clostridium bovifaecis</name>
    <dbReference type="NCBI Taxonomy" id="2184719"/>
    <lineage>
        <taxon>Bacteria</taxon>
        <taxon>Bacillati</taxon>
        <taxon>Bacillota</taxon>
        <taxon>Clostridia</taxon>
        <taxon>Eubacteriales</taxon>
        <taxon>Clostridiaceae</taxon>
        <taxon>Clostridium</taxon>
    </lineage>
</organism>
<keyword evidence="8" id="KW-0963">Cytoplasm</keyword>
<dbReference type="GO" id="GO:0005524">
    <property type="term" value="F:ATP binding"/>
    <property type="evidence" value="ECO:0007669"/>
    <property type="project" value="UniProtKB-UniRule"/>
</dbReference>
<evidence type="ECO:0000256" key="7">
    <source>
        <dbReference type="ARBA" id="ARBA00048478"/>
    </source>
</evidence>
<keyword evidence="3 8" id="KW-0547">Nucleotide-binding</keyword>